<dbReference type="Pfam" id="PF01479">
    <property type="entry name" value="S4"/>
    <property type="match status" value="1"/>
</dbReference>
<dbReference type="InterPro" id="IPR029063">
    <property type="entry name" value="SAM-dependent_MTases_sf"/>
</dbReference>
<keyword evidence="1 3" id="KW-0694">RNA-binding</keyword>
<dbReference type="CDD" id="cd02440">
    <property type="entry name" value="AdoMet_MTases"/>
    <property type="match status" value="1"/>
</dbReference>
<dbReference type="NCBIfam" id="TIGR00478">
    <property type="entry name" value="tly"/>
    <property type="match status" value="1"/>
</dbReference>
<dbReference type="AlphaFoldDB" id="A0A1X0U4D2"/>
<dbReference type="CDD" id="cd00165">
    <property type="entry name" value="S4"/>
    <property type="match status" value="1"/>
</dbReference>
<reference evidence="5 6" key="1">
    <citation type="journal article" date="2017" name="Gene Rep">
        <title>The ribosomal RNA operon (rrn) of Campylobacter concisus supports molecular typing to genomospecies level.</title>
        <authorList>
            <person name="Huq M."/>
            <person name="Van T.T.H."/>
            <person name="Gurtler V."/>
            <person name="Elshagmani E."/>
            <person name="Allemailem K.S."/>
            <person name="Smooker P.M."/>
            <person name="Istivan T.S."/>
        </authorList>
    </citation>
    <scope>NUCLEOTIDE SEQUENCE [LARGE SCALE GENOMIC DNA]</scope>
    <source>
        <strain evidence="5 6">RCH 26</strain>
    </source>
</reference>
<dbReference type="Proteomes" id="UP000192671">
    <property type="component" value="Unassembled WGS sequence"/>
</dbReference>
<dbReference type="InterPro" id="IPR004538">
    <property type="entry name" value="Hemolysin_A/TlyA"/>
</dbReference>
<evidence type="ECO:0000313" key="5">
    <source>
        <dbReference type="EMBL" id="ORI09014.1"/>
    </source>
</evidence>
<dbReference type="EMBL" id="LVWL01000017">
    <property type="protein sequence ID" value="ORI09014.1"/>
    <property type="molecule type" value="Genomic_DNA"/>
</dbReference>
<dbReference type="InterPro" id="IPR047048">
    <property type="entry name" value="TlyA"/>
</dbReference>
<dbReference type="PROSITE" id="PS50889">
    <property type="entry name" value="S4"/>
    <property type="match status" value="1"/>
</dbReference>
<dbReference type="SMART" id="SM00363">
    <property type="entry name" value="S4"/>
    <property type="match status" value="1"/>
</dbReference>
<organism evidence="5 6">
    <name type="scientific">Campylobacter concisus</name>
    <dbReference type="NCBI Taxonomy" id="199"/>
    <lineage>
        <taxon>Bacteria</taxon>
        <taxon>Pseudomonadati</taxon>
        <taxon>Campylobacterota</taxon>
        <taxon>Epsilonproteobacteria</taxon>
        <taxon>Campylobacterales</taxon>
        <taxon>Campylobacteraceae</taxon>
        <taxon>Campylobacter</taxon>
    </lineage>
</organism>
<evidence type="ECO:0000256" key="1">
    <source>
        <dbReference type="ARBA" id="ARBA00022884"/>
    </source>
</evidence>
<comment type="similarity">
    <text evidence="2">Belongs to the TlyA family.</text>
</comment>
<dbReference type="SUPFAM" id="SSF53335">
    <property type="entry name" value="S-adenosyl-L-methionine-dependent methyltransferases"/>
    <property type="match status" value="1"/>
</dbReference>
<feature type="domain" description="RNA-binding S4" evidence="4">
    <location>
        <begin position="1"/>
        <end position="60"/>
    </location>
</feature>
<dbReference type="Pfam" id="PF01728">
    <property type="entry name" value="FtsJ"/>
    <property type="match status" value="1"/>
</dbReference>
<evidence type="ECO:0000259" key="4">
    <source>
        <dbReference type="SMART" id="SM00363"/>
    </source>
</evidence>
<sequence>MRFDNYVASVLNISRNKASELIKGGKVLTNGEICTKVSSEVSEAKISLLDEIYVGRGALKLKSFLETMKFDLTGKNALDIGSSTGGFMQILLSKGVKSVTGVDVGTDQLDASLRSDERVKIYEKTDVREFAKQEQGKFDLITCDVSFISLAEILPAICELASVNSLIITLFKPQFEVGVGVKRNKKGVVTDMKAINLAMKRFEVMANGLGFKMITCKECEVKGKEGNAEFFYAFNKR</sequence>
<dbReference type="Gene3D" id="3.40.50.150">
    <property type="entry name" value="Vaccinia Virus protein VP39"/>
    <property type="match status" value="1"/>
</dbReference>
<dbReference type="GO" id="GO:0008168">
    <property type="term" value="F:methyltransferase activity"/>
    <property type="evidence" value="ECO:0007669"/>
    <property type="project" value="InterPro"/>
</dbReference>
<dbReference type="Gene3D" id="3.10.290.10">
    <property type="entry name" value="RNA-binding S4 domain"/>
    <property type="match status" value="1"/>
</dbReference>
<dbReference type="GO" id="GO:0003723">
    <property type="term" value="F:RNA binding"/>
    <property type="evidence" value="ECO:0007669"/>
    <property type="project" value="UniProtKB-KW"/>
</dbReference>
<name>A0A1X0U4D2_9BACT</name>
<comment type="caution">
    <text evidence="5">The sequence shown here is derived from an EMBL/GenBank/DDBJ whole genome shotgun (WGS) entry which is preliminary data.</text>
</comment>
<dbReference type="SUPFAM" id="SSF55174">
    <property type="entry name" value="Alpha-L RNA-binding motif"/>
    <property type="match status" value="1"/>
</dbReference>
<proteinExistence type="inferred from homology"/>
<dbReference type="InterPro" id="IPR002877">
    <property type="entry name" value="RNA_MeTrfase_FtsJ_dom"/>
</dbReference>
<dbReference type="InterPro" id="IPR036986">
    <property type="entry name" value="S4_RNA-bd_sf"/>
</dbReference>
<evidence type="ECO:0000313" key="6">
    <source>
        <dbReference type="Proteomes" id="UP000192671"/>
    </source>
</evidence>
<dbReference type="PANTHER" id="PTHR32319">
    <property type="entry name" value="BACTERIAL HEMOLYSIN-LIKE PROTEIN"/>
    <property type="match status" value="1"/>
</dbReference>
<dbReference type="GO" id="GO:0032259">
    <property type="term" value="P:methylation"/>
    <property type="evidence" value="ECO:0007669"/>
    <property type="project" value="InterPro"/>
</dbReference>
<accession>A0A1X0U4D2</accession>
<gene>
    <name evidence="5" type="ORF">A3835_01640</name>
</gene>
<evidence type="ECO:0000256" key="2">
    <source>
        <dbReference type="ARBA" id="ARBA00029460"/>
    </source>
</evidence>
<dbReference type="PANTHER" id="PTHR32319:SF0">
    <property type="entry name" value="BACTERIAL HEMOLYSIN-LIKE PROTEIN"/>
    <property type="match status" value="1"/>
</dbReference>
<protein>
    <submittedName>
        <fullName evidence="5">Hemolysin</fullName>
    </submittedName>
</protein>
<evidence type="ECO:0000256" key="3">
    <source>
        <dbReference type="PROSITE-ProRule" id="PRU00182"/>
    </source>
</evidence>
<dbReference type="InterPro" id="IPR002942">
    <property type="entry name" value="S4_RNA-bd"/>
</dbReference>